<dbReference type="Gene3D" id="3.40.50.720">
    <property type="entry name" value="NAD(P)-binding Rossmann-like Domain"/>
    <property type="match status" value="1"/>
</dbReference>
<organism evidence="4 5">
    <name type="scientific">Theobroma cacao</name>
    <name type="common">Cacao</name>
    <name type="synonym">Cocoa</name>
    <dbReference type="NCBI Taxonomy" id="3641"/>
    <lineage>
        <taxon>Eukaryota</taxon>
        <taxon>Viridiplantae</taxon>
        <taxon>Streptophyta</taxon>
        <taxon>Embryophyta</taxon>
        <taxon>Tracheophyta</taxon>
        <taxon>Spermatophyta</taxon>
        <taxon>Magnoliopsida</taxon>
        <taxon>eudicotyledons</taxon>
        <taxon>Gunneridae</taxon>
        <taxon>Pentapetalae</taxon>
        <taxon>rosids</taxon>
        <taxon>malvids</taxon>
        <taxon>Malvales</taxon>
        <taxon>Malvaceae</taxon>
        <taxon>Byttnerioideae</taxon>
        <taxon>Theobroma</taxon>
    </lineage>
</organism>
<dbReference type="HOGENOM" id="CLU_026673_29_7_1"/>
<gene>
    <name evidence="4" type="ORF">TCM_011906</name>
</gene>
<dbReference type="EMBL" id="CM001880">
    <property type="protein sequence ID" value="EOY02204.1"/>
    <property type="molecule type" value="Genomic_DNA"/>
</dbReference>
<dbReference type="InterPro" id="IPR045010">
    <property type="entry name" value="MDR_fam"/>
</dbReference>
<dbReference type="InterPro" id="IPR041694">
    <property type="entry name" value="ADH_N_2"/>
</dbReference>
<feature type="domain" description="Oxidoreductase N-terminal" evidence="3">
    <location>
        <begin position="33"/>
        <end position="141"/>
    </location>
</feature>
<dbReference type="InterPro" id="IPR036291">
    <property type="entry name" value="NAD(P)-bd_dom_sf"/>
</dbReference>
<dbReference type="PANTHER" id="PTHR43205:SF80">
    <property type="entry name" value="2-ALKENAL REDUCTASE (NADP(+)-DEPENDENT)-LIKE"/>
    <property type="match status" value="1"/>
</dbReference>
<dbReference type="SUPFAM" id="SSF50129">
    <property type="entry name" value="GroES-like"/>
    <property type="match status" value="1"/>
</dbReference>
<dbReference type="Proteomes" id="UP000026915">
    <property type="component" value="Chromosome 2"/>
</dbReference>
<dbReference type="InterPro" id="IPR011032">
    <property type="entry name" value="GroES-like_sf"/>
</dbReference>
<keyword evidence="1" id="KW-0560">Oxidoreductase</keyword>
<accession>A0A061EIW3</accession>
<dbReference type="Gene3D" id="3.90.180.10">
    <property type="entry name" value="Medium-chain alcohol dehydrogenases, catalytic domain"/>
    <property type="match status" value="1"/>
</dbReference>
<evidence type="ECO:0000313" key="4">
    <source>
        <dbReference type="EMBL" id="EOY02204.1"/>
    </source>
</evidence>
<dbReference type="Gramene" id="EOY02204">
    <property type="protein sequence ID" value="EOY02204"/>
    <property type="gene ID" value="TCM_011906"/>
</dbReference>
<evidence type="ECO:0000256" key="1">
    <source>
        <dbReference type="ARBA" id="ARBA00023002"/>
    </source>
</evidence>
<proteinExistence type="predicted"/>
<feature type="domain" description="Alcohol dehydrogenase-like C-terminal" evidence="2">
    <location>
        <begin position="195"/>
        <end position="328"/>
    </location>
</feature>
<reference evidence="4 5" key="1">
    <citation type="journal article" date="2013" name="Genome Biol.">
        <title>The genome sequence of the most widely cultivated cacao type and its use to identify candidate genes regulating pod color.</title>
        <authorList>
            <person name="Motamayor J.C."/>
            <person name="Mockaitis K."/>
            <person name="Schmutz J."/>
            <person name="Haiminen N."/>
            <person name="Iii D.L."/>
            <person name="Cornejo O."/>
            <person name="Findley S.D."/>
            <person name="Zheng P."/>
            <person name="Utro F."/>
            <person name="Royaert S."/>
            <person name="Saski C."/>
            <person name="Jenkins J."/>
            <person name="Podicheti R."/>
            <person name="Zhao M."/>
            <person name="Scheffler B.E."/>
            <person name="Stack J.C."/>
            <person name="Feltus F.A."/>
            <person name="Mustiga G.M."/>
            <person name="Amores F."/>
            <person name="Phillips W."/>
            <person name="Marelli J.P."/>
            <person name="May G.D."/>
            <person name="Shapiro H."/>
            <person name="Ma J."/>
            <person name="Bustamante C.D."/>
            <person name="Schnell R.J."/>
            <person name="Main D."/>
            <person name="Gilbert D."/>
            <person name="Parida L."/>
            <person name="Kuhn D.N."/>
        </authorList>
    </citation>
    <scope>NUCLEOTIDE SEQUENCE [LARGE SCALE GENOMIC DNA]</scope>
    <source>
        <strain evidence="5">cv. Matina 1-6</strain>
    </source>
</reference>
<evidence type="ECO:0000313" key="5">
    <source>
        <dbReference type="Proteomes" id="UP000026915"/>
    </source>
</evidence>
<dbReference type="AlphaFoldDB" id="A0A061EIW3"/>
<dbReference type="GO" id="GO:0032440">
    <property type="term" value="F:2-alkenal reductase [NAD(P)H] activity"/>
    <property type="evidence" value="ECO:0000318"/>
    <property type="project" value="GO_Central"/>
</dbReference>
<dbReference type="InterPro" id="IPR013149">
    <property type="entry name" value="ADH-like_C"/>
</dbReference>
<dbReference type="SUPFAM" id="SSF51735">
    <property type="entry name" value="NAD(P)-binding Rossmann-fold domains"/>
    <property type="match status" value="1"/>
</dbReference>
<evidence type="ECO:0000259" key="2">
    <source>
        <dbReference type="Pfam" id="PF00107"/>
    </source>
</evidence>
<dbReference type="PANTHER" id="PTHR43205">
    <property type="entry name" value="PROSTAGLANDIN REDUCTASE"/>
    <property type="match status" value="1"/>
</dbReference>
<evidence type="ECO:0000259" key="3">
    <source>
        <dbReference type="Pfam" id="PF16884"/>
    </source>
</evidence>
<dbReference type="InParanoid" id="A0A061EIW3"/>
<sequence>MTSQNQSEICVSKEGEKMSKGEKREAVNIVESKEWYLADYAPQGVPTSDHLKLRSVPLSLALDSIPQAHVAIQLLFISIDPYLRTRMSGHDDGLYFPQFLLNQVITAFGIGRVIRSKDDKYNEGDIVLNAFFPVAEYCVVPSDVLIRKIDPAAGVPLPEYLSCLGVPGFAAWLGIQVLGDPKPGSNVFISAAAGGVGMFAGQLAKLKGCKVIGSTGSDDKVRLLMEEFGYDDAFNYNKETDLDAALSKYFPNGIDIYLENVGGKMLEAVLNHVNLHARIPVCGMISQYNQTWTEREGVRNLLNVVGKEVRMEGYLVASYLDRFADFAKEMESYIKQGKIRSKLKIKRNNNKECLSANLTLHEAKYVDPLSRAGFRAKCECIESRIKSSPNDNKAKARKSESLEPQNLRLMGPMIIKGLFRRYERWNPVHPTCGAFWGMGIGIGCGVGWGPGFGPEVIGYVGAGCGIGFSVGITLAGIGIGLPANFLFQVPYSAFLATTTGALDLARSSGLSSSKITPGLGWKTFAPYVSVLQREATGRLSSMLRPHTSSIWAGFERFYGRFFHPRKGTGNK</sequence>
<name>A0A061EIW3_THECC</name>
<protein>
    <submittedName>
        <fullName evidence="4">NADP-dependent oxidoreductase P1 isoform 2</fullName>
    </submittedName>
</protein>
<dbReference type="FunFam" id="3.40.50.720:FF:000121">
    <property type="entry name" value="Prostaglandin reductase 2"/>
    <property type="match status" value="1"/>
</dbReference>
<dbReference type="Pfam" id="PF00107">
    <property type="entry name" value="ADH_zinc_N"/>
    <property type="match status" value="1"/>
</dbReference>
<keyword evidence="5" id="KW-1185">Reference proteome</keyword>
<dbReference type="Pfam" id="PF16884">
    <property type="entry name" value="ADH_N_2"/>
    <property type="match status" value="1"/>
</dbReference>
<dbReference type="eggNOG" id="KOG1196">
    <property type="taxonomic scope" value="Eukaryota"/>
</dbReference>